<dbReference type="InterPro" id="IPR013654">
    <property type="entry name" value="PAS_2"/>
</dbReference>
<dbReference type="InterPro" id="IPR011006">
    <property type="entry name" value="CheY-like_superfamily"/>
</dbReference>
<dbReference type="Proteomes" id="UP001529369">
    <property type="component" value="Unassembled WGS sequence"/>
</dbReference>
<dbReference type="Gene3D" id="3.40.50.2300">
    <property type="match status" value="1"/>
</dbReference>
<organism evidence="15 16">
    <name type="scientific">Paeniroseomonas aquatica</name>
    <dbReference type="NCBI Taxonomy" id="373043"/>
    <lineage>
        <taxon>Bacteria</taxon>
        <taxon>Pseudomonadati</taxon>
        <taxon>Pseudomonadota</taxon>
        <taxon>Alphaproteobacteria</taxon>
        <taxon>Acetobacterales</taxon>
        <taxon>Acetobacteraceae</taxon>
        <taxon>Paeniroseomonas</taxon>
    </lineage>
</organism>
<feature type="region of interest" description="Disordered" evidence="11">
    <location>
        <begin position="1"/>
        <end position="27"/>
    </location>
</feature>
<dbReference type="InterPro" id="IPR035965">
    <property type="entry name" value="PAS-like_dom_sf"/>
</dbReference>
<evidence type="ECO:0000256" key="5">
    <source>
        <dbReference type="ARBA" id="ARBA00022606"/>
    </source>
</evidence>
<keyword evidence="5" id="KW-0716">Sensory transduction</keyword>
<dbReference type="PRINTS" id="PR01033">
    <property type="entry name" value="PHYTOCHROME"/>
</dbReference>
<dbReference type="PANTHER" id="PTHR43047">
    <property type="entry name" value="TWO-COMPONENT HISTIDINE PROTEIN KINASE"/>
    <property type="match status" value="1"/>
</dbReference>
<dbReference type="InterPro" id="IPR036097">
    <property type="entry name" value="HisK_dim/P_sf"/>
</dbReference>
<evidence type="ECO:0000313" key="15">
    <source>
        <dbReference type="EMBL" id="MDN3565327.1"/>
    </source>
</evidence>
<evidence type="ECO:0000256" key="4">
    <source>
        <dbReference type="ARBA" id="ARBA00022543"/>
    </source>
</evidence>
<dbReference type="SUPFAM" id="SSF55781">
    <property type="entry name" value="GAF domain-like"/>
    <property type="match status" value="2"/>
</dbReference>
<evidence type="ECO:0000256" key="2">
    <source>
        <dbReference type="ARBA" id="ARBA00006402"/>
    </source>
</evidence>
<keyword evidence="10" id="KW-0597">Phosphoprotein</keyword>
<evidence type="ECO:0000259" key="13">
    <source>
        <dbReference type="PROSITE" id="PS50109"/>
    </source>
</evidence>
<evidence type="ECO:0000256" key="8">
    <source>
        <dbReference type="ARBA" id="ARBA00022991"/>
    </source>
</evidence>
<dbReference type="InterPro" id="IPR005467">
    <property type="entry name" value="His_kinase_dom"/>
</dbReference>
<dbReference type="SUPFAM" id="SSF55874">
    <property type="entry name" value="ATPase domain of HSP90 chaperone/DNA topoisomerase II/histidine kinase"/>
    <property type="match status" value="1"/>
</dbReference>
<comment type="catalytic activity">
    <reaction evidence="1">
        <text>ATP + protein L-histidine = ADP + protein N-phospho-L-histidine.</text>
        <dbReference type="EC" id="2.7.13.3"/>
    </reaction>
</comment>
<dbReference type="Gene3D" id="3.30.450.40">
    <property type="match status" value="1"/>
</dbReference>
<proteinExistence type="inferred from homology"/>
<reference evidence="16" key="1">
    <citation type="journal article" date="2019" name="Int. J. Syst. Evol. Microbiol.">
        <title>The Global Catalogue of Microorganisms (GCM) 10K type strain sequencing project: providing services to taxonomists for standard genome sequencing and annotation.</title>
        <authorList>
            <consortium name="The Broad Institute Genomics Platform"/>
            <consortium name="The Broad Institute Genome Sequencing Center for Infectious Disease"/>
            <person name="Wu L."/>
            <person name="Ma J."/>
        </authorList>
    </citation>
    <scope>NUCLEOTIDE SEQUENCE [LARGE SCALE GENOMIC DNA]</scope>
    <source>
        <strain evidence="16">CECT 7131</strain>
    </source>
</reference>
<evidence type="ECO:0000256" key="9">
    <source>
        <dbReference type="ARBA" id="ARBA00023170"/>
    </source>
</evidence>
<evidence type="ECO:0000256" key="11">
    <source>
        <dbReference type="SAM" id="MobiDB-lite"/>
    </source>
</evidence>
<comment type="caution">
    <text evidence="15">The sequence shown here is derived from an EMBL/GenBank/DDBJ whole genome shotgun (WGS) entry which is preliminary data.</text>
</comment>
<dbReference type="PROSITE" id="PS50046">
    <property type="entry name" value="PHYTOCHROME_2"/>
    <property type="match status" value="1"/>
</dbReference>
<dbReference type="Gene3D" id="1.10.287.130">
    <property type="match status" value="1"/>
</dbReference>
<dbReference type="InterPro" id="IPR003018">
    <property type="entry name" value="GAF"/>
</dbReference>
<comment type="similarity">
    <text evidence="2">In the N-terminal section; belongs to the phytochrome family.</text>
</comment>
<keyword evidence="7" id="KW-0418">Kinase</keyword>
<evidence type="ECO:0000256" key="6">
    <source>
        <dbReference type="ARBA" id="ARBA00022679"/>
    </source>
</evidence>
<keyword evidence="8" id="KW-0157">Chromophore</keyword>
<dbReference type="InterPro" id="IPR016132">
    <property type="entry name" value="Phyto_chromo_attachment"/>
</dbReference>
<dbReference type="InterPro" id="IPR013515">
    <property type="entry name" value="Phytochrome_cen-reg"/>
</dbReference>
<dbReference type="InterPro" id="IPR003594">
    <property type="entry name" value="HATPase_dom"/>
</dbReference>
<dbReference type="SMART" id="SM00388">
    <property type="entry name" value="HisKA"/>
    <property type="match status" value="1"/>
</dbReference>
<name>A0ABT8A6B1_9PROT</name>
<dbReference type="InterPro" id="IPR036890">
    <property type="entry name" value="HATPase_C_sf"/>
</dbReference>
<dbReference type="Pfam" id="PF08446">
    <property type="entry name" value="PAS_2"/>
    <property type="match status" value="1"/>
</dbReference>
<feature type="modified residue" description="4-aspartylphosphate" evidence="10">
    <location>
        <position position="847"/>
    </location>
</feature>
<protein>
    <recommendedName>
        <fullName evidence="3">histidine kinase</fullName>
        <ecNumber evidence="3">2.7.13.3</ecNumber>
    </recommendedName>
</protein>
<dbReference type="SUPFAM" id="SSF47384">
    <property type="entry name" value="Homodimeric domain of signal transducing histidine kinase"/>
    <property type="match status" value="1"/>
</dbReference>
<dbReference type="CDD" id="cd17546">
    <property type="entry name" value="REC_hyHK_CKI1_RcsC-like"/>
    <property type="match status" value="1"/>
</dbReference>
<dbReference type="Pfam" id="PF00512">
    <property type="entry name" value="HisKA"/>
    <property type="match status" value="1"/>
</dbReference>
<dbReference type="Pfam" id="PF02518">
    <property type="entry name" value="HATPase_c"/>
    <property type="match status" value="1"/>
</dbReference>
<evidence type="ECO:0000259" key="14">
    <source>
        <dbReference type="PROSITE" id="PS50110"/>
    </source>
</evidence>
<evidence type="ECO:0000256" key="10">
    <source>
        <dbReference type="PROSITE-ProRule" id="PRU00169"/>
    </source>
</evidence>
<keyword evidence="9" id="KW-0675">Receptor</keyword>
<dbReference type="InterPro" id="IPR001789">
    <property type="entry name" value="Sig_transdc_resp-reg_receiver"/>
</dbReference>
<dbReference type="Gene3D" id="3.30.450.20">
    <property type="entry name" value="PAS domain"/>
    <property type="match status" value="1"/>
</dbReference>
<dbReference type="CDD" id="cd00082">
    <property type="entry name" value="HisKA"/>
    <property type="match status" value="1"/>
</dbReference>
<dbReference type="SMART" id="SM00387">
    <property type="entry name" value="HATPase_c"/>
    <property type="match status" value="1"/>
</dbReference>
<dbReference type="EMBL" id="JAUFPN010000143">
    <property type="protein sequence ID" value="MDN3565327.1"/>
    <property type="molecule type" value="Genomic_DNA"/>
</dbReference>
<feature type="domain" description="Response regulatory" evidence="14">
    <location>
        <begin position="798"/>
        <end position="915"/>
    </location>
</feature>
<dbReference type="PANTHER" id="PTHR43047:SF72">
    <property type="entry name" value="OSMOSENSING HISTIDINE PROTEIN KINASE SLN1"/>
    <property type="match status" value="1"/>
</dbReference>
<dbReference type="SMART" id="SM00448">
    <property type="entry name" value="REC"/>
    <property type="match status" value="1"/>
</dbReference>
<gene>
    <name evidence="15" type="ORF">QWZ14_13225</name>
</gene>
<dbReference type="InterPro" id="IPR029016">
    <property type="entry name" value="GAF-like_dom_sf"/>
</dbReference>
<dbReference type="Pfam" id="PF01590">
    <property type="entry name" value="GAF"/>
    <property type="match status" value="1"/>
</dbReference>
<evidence type="ECO:0000256" key="3">
    <source>
        <dbReference type="ARBA" id="ARBA00012438"/>
    </source>
</evidence>
<dbReference type="SMART" id="SM00065">
    <property type="entry name" value="GAF"/>
    <property type="match status" value="1"/>
</dbReference>
<dbReference type="RefSeq" id="WP_290317145.1">
    <property type="nucleotide sequence ID" value="NZ_JAUFPN010000143.1"/>
</dbReference>
<keyword evidence="6" id="KW-0808">Transferase</keyword>
<dbReference type="Gene3D" id="3.30.450.270">
    <property type="match status" value="1"/>
</dbReference>
<dbReference type="InterPro" id="IPR001294">
    <property type="entry name" value="Phytochrome"/>
</dbReference>
<evidence type="ECO:0000259" key="12">
    <source>
        <dbReference type="PROSITE" id="PS50046"/>
    </source>
</evidence>
<dbReference type="Gene3D" id="3.30.565.10">
    <property type="entry name" value="Histidine kinase-like ATPase, C-terminal domain"/>
    <property type="match status" value="1"/>
</dbReference>
<evidence type="ECO:0000256" key="7">
    <source>
        <dbReference type="ARBA" id="ARBA00022777"/>
    </source>
</evidence>
<dbReference type="SUPFAM" id="SSF55785">
    <property type="entry name" value="PYP-like sensor domain (PAS domain)"/>
    <property type="match status" value="1"/>
</dbReference>
<evidence type="ECO:0000256" key="1">
    <source>
        <dbReference type="ARBA" id="ARBA00000085"/>
    </source>
</evidence>
<evidence type="ECO:0000313" key="16">
    <source>
        <dbReference type="Proteomes" id="UP001529369"/>
    </source>
</evidence>
<keyword evidence="4" id="KW-0600">Photoreceptor protein</keyword>
<accession>A0ABT8A6B1</accession>
<dbReference type="Pfam" id="PF00072">
    <property type="entry name" value="Response_reg"/>
    <property type="match status" value="1"/>
</dbReference>
<dbReference type="EC" id="2.7.13.3" evidence="3"/>
<dbReference type="InterPro" id="IPR003661">
    <property type="entry name" value="HisK_dim/P_dom"/>
</dbReference>
<dbReference type="Pfam" id="PF00360">
    <property type="entry name" value="PHY"/>
    <property type="match status" value="1"/>
</dbReference>
<dbReference type="CDD" id="cd16922">
    <property type="entry name" value="HATPase_EvgS-ArcB-TorS-like"/>
    <property type="match status" value="1"/>
</dbReference>
<dbReference type="InterPro" id="IPR043150">
    <property type="entry name" value="Phytochrome_PHY_sf"/>
</dbReference>
<dbReference type="SUPFAM" id="SSF52172">
    <property type="entry name" value="CheY-like"/>
    <property type="match status" value="1"/>
</dbReference>
<dbReference type="PROSITE" id="PS50109">
    <property type="entry name" value="HIS_KIN"/>
    <property type="match status" value="1"/>
</dbReference>
<keyword evidence="16" id="KW-1185">Reference proteome</keyword>
<sequence>MQEPAPASAHGVPRPGPGPDAAPAHPAGFDAEACAREPIHLPGAIQPHGALLAALAADGRITHASGNAAGHLGTPAEALLGRPLRAVIGEAAWAALAGTPTDGRALRCLAQPPAGPMLQLRAHRTGRHLCLDLEPPSPAAAAESPLLLVQPTLERFRAAADLRELCELAVQGLRQLTGYDRVMAYRFDAEGHGEVFAEARDPALEPLLGLRYPAADVPAQARRQYLRQSLGLVADSAYRPVPILTAEEAPLDLTHSSLRSVSPVHREYMRNMGTAASLTLALAPGPDRGRDHGEEPPEEALLWGLLVCHHRQPRLPDLETRLAADLLGKVVSVLLASLRTQEIEAERRRRRPALRAVLRGLPAALPLPEALAAAGPDFLAVTGATGAVVRLGGLLLPLGRTPPLAVADRALALLQARATGSLVETDSLGRLDGEFAGCAAEASGALLVRLGHGAGDAVVWFRPELARTVTWGGNPAEHAGLDPASGRISPRRSFAAWQELVRGRSLPWSAADRSLARRIGHALAAEQAERVRQELASVLQQASRAKSRFLAGMSHELRTPLNGVLGHAQLLSLDGGLGPAQARRVEAMLTAGKHMLRIIGGVLELSEIEADHAVPEPTAFDPRGVAQECLDVVRPMAEAKGLSLQPVIAAEVPPAIVADPTRFRQILLNLLGNAVKFTGAGGVELRLRLTADGRSLRVEVADTGPGIDPGKRHRLFQAFQRLGGTEDPSGSAGLGLAITARLATLLGGCLGHEDNPGGGSLFWLELPPGDVAAAAAEGRVAPEAAPAALPVQGGPSLRILVADDSAINRDVAQGFLQAAGHAVALAEDGDEAAAAAAGGDFDLILMDLRMPRLDGIGATRWIRALPGPRGRVPIVALTAQAFAEQLEECRGAGMDGHLVKPFTMEGLLAAIAKGMAARRQGPPAPP</sequence>
<feature type="domain" description="Histidine kinase" evidence="13">
    <location>
        <begin position="552"/>
        <end position="770"/>
    </location>
</feature>
<feature type="domain" description="Phytochrome chromophore attachment site" evidence="12">
    <location>
        <begin position="161"/>
        <end position="329"/>
    </location>
</feature>
<dbReference type="PROSITE" id="PS50110">
    <property type="entry name" value="RESPONSE_REGULATORY"/>
    <property type="match status" value="1"/>
</dbReference>